<dbReference type="InterPro" id="IPR051681">
    <property type="entry name" value="Ser/Thr_Kinases-Pseudokinases"/>
</dbReference>
<dbReference type="InterPro" id="IPR011009">
    <property type="entry name" value="Kinase-like_dom_sf"/>
</dbReference>
<proteinExistence type="predicted"/>
<evidence type="ECO:0000313" key="2">
    <source>
        <dbReference type="EMBL" id="KAF9785750.1"/>
    </source>
</evidence>
<sequence>MTESLSLGDAEKRINEIAEVLANATRTPGSGPKGEDIIALHKLCGKYHTVPAAYKLEHVIKEGSKPQSISRVTEIWKGGHKGEEVAVKILRVSLDNPEVQRTKSRFCQEVVLMKQIDHDNILPFYGVSTTVSEFCLVFPWYENGDITKFLKANLGTNRYELLSTFWLT</sequence>
<gene>
    <name evidence="2" type="ORF">BJ322DRAFT_737526</name>
</gene>
<dbReference type="Proteomes" id="UP000736335">
    <property type="component" value="Unassembled WGS sequence"/>
</dbReference>
<feature type="domain" description="Protein kinase" evidence="1">
    <location>
        <begin position="22"/>
        <end position="168"/>
    </location>
</feature>
<dbReference type="PANTHER" id="PTHR44329">
    <property type="entry name" value="SERINE/THREONINE-PROTEIN KINASE TNNI3K-RELATED"/>
    <property type="match status" value="1"/>
</dbReference>
<dbReference type="OrthoDB" id="1924919at2759"/>
<dbReference type="GO" id="GO:0005524">
    <property type="term" value="F:ATP binding"/>
    <property type="evidence" value="ECO:0007669"/>
    <property type="project" value="InterPro"/>
</dbReference>
<reference evidence="2" key="1">
    <citation type="journal article" date="2020" name="Nat. Commun.">
        <title>Large-scale genome sequencing of mycorrhizal fungi provides insights into the early evolution of symbiotic traits.</title>
        <authorList>
            <person name="Miyauchi S."/>
            <person name="Kiss E."/>
            <person name="Kuo A."/>
            <person name="Drula E."/>
            <person name="Kohler A."/>
            <person name="Sanchez-Garcia M."/>
            <person name="Morin E."/>
            <person name="Andreopoulos B."/>
            <person name="Barry K.W."/>
            <person name="Bonito G."/>
            <person name="Buee M."/>
            <person name="Carver A."/>
            <person name="Chen C."/>
            <person name="Cichocki N."/>
            <person name="Clum A."/>
            <person name="Culley D."/>
            <person name="Crous P.W."/>
            <person name="Fauchery L."/>
            <person name="Girlanda M."/>
            <person name="Hayes R.D."/>
            <person name="Keri Z."/>
            <person name="LaButti K."/>
            <person name="Lipzen A."/>
            <person name="Lombard V."/>
            <person name="Magnuson J."/>
            <person name="Maillard F."/>
            <person name="Murat C."/>
            <person name="Nolan M."/>
            <person name="Ohm R.A."/>
            <person name="Pangilinan J."/>
            <person name="Pereira M.F."/>
            <person name="Perotto S."/>
            <person name="Peter M."/>
            <person name="Pfister S."/>
            <person name="Riley R."/>
            <person name="Sitrit Y."/>
            <person name="Stielow J.B."/>
            <person name="Szollosi G."/>
            <person name="Zifcakova L."/>
            <person name="Stursova M."/>
            <person name="Spatafora J.W."/>
            <person name="Tedersoo L."/>
            <person name="Vaario L.M."/>
            <person name="Yamada A."/>
            <person name="Yan M."/>
            <person name="Wang P."/>
            <person name="Xu J."/>
            <person name="Bruns T."/>
            <person name="Baldrian P."/>
            <person name="Vilgalys R."/>
            <person name="Dunand C."/>
            <person name="Henrissat B."/>
            <person name="Grigoriev I.V."/>
            <person name="Hibbett D."/>
            <person name="Nagy L.G."/>
            <person name="Martin F.M."/>
        </authorList>
    </citation>
    <scope>NUCLEOTIDE SEQUENCE</scope>
    <source>
        <strain evidence="2">UH-Tt-Lm1</strain>
    </source>
</reference>
<dbReference type="Gene3D" id="1.10.510.10">
    <property type="entry name" value="Transferase(Phosphotransferase) domain 1"/>
    <property type="match status" value="1"/>
</dbReference>
<accession>A0A9P6HER0</accession>
<keyword evidence="3" id="KW-1185">Reference proteome</keyword>
<evidence type="ECO:0000259" key="1">
    <source>
        <dbReference type="PROSITE" id="PS50011"/>
    </source>
</evidence>
<dbReference type="PANTHER" id="PTHR44329:SF214">
    <property type="entry name" value="PROTEIN KINASE DOMAIN-CONTAINING PROTEIN"/>
    <property type="match status" value="1"/>
</dbReference>
<evidence type="ECO:0000313" key="3">
    <source>
        <dbReference type="Proteomes" id="UP000736335"/>
    </source>
</evidence>
<dbReference type="AlphaFoldDB" id="A0A9P6HER0"/>
<dbReference type="SUPFAM" id="SSF56112">
    <property type="entry name" value="Protein kinase-like (PK-like)"/>
    <property type="match status" value="1"/>
</dbReference>
<organism evidence="2 3">
    <name type="scientific">Thelephora terrestris</name>
    <dbReference type="NCBI Taxonomy" id="56493"/>
    <lineage>
        <taxon>Eukaryota</taxon>
        <taxon>Fungi</taxon>
        <taxon>Dikarya</taxon>
        <taxon>Basidiomycota</taxon>
        <taxon>Agaricomycotina</taxon>
        <taxon>Agaricomycetes</taxon>
        <taxon>Thelephorales</taxon>
        <taxon>Thelephoraceae</taxon>
        <taxon>Thelephora</taxon>
    </lineage>
</organism>
<dbReference type="EMBL" id="WIUZ02000006">
    <property type="protein sequence ID" value="KAF9785750.1"/>
    <property type="molecule type" value="Genomic_DNA"/>
</dbReference>
<reference evidence="2" key="2">
    <citation type="submission" date="2020-11" db="EMBL/GenBank/DDBJ databases">
        <authorList>
            <consortium name="DOE Joint Genome Institute"/>
            <person name="Kuo A."/>
            <person name="Miyauchi S."/>
            <person name="Kiss E."/>
            <person name="Drula E."/>
            <person name="Kohler A."/>
            <person name="Sanchez-Garcia M."/>
            <person name="Andreopoulos B."/>
            <person name="Barry K.W."/>
            <person name="Bonito G."/>
            <person name="Buee M."/>
            <person name="Carver A."/>
            <person name="Chen C."/>
            <person name="Cichocki N."/>
            <person name="Clum A."/>
            <person name="Culley D."/>
            <person name="Crous P.W."/>
            <person name="Fauchery L."/>
            <person name="Girlanda M."/>
            <person name="Hayes R."/>
            <person name="Keri Z."/>
            <person name="Labutti K."/>
            <person name="Lipzen A."/>
            <person name="Lombard V."/>
            <person name="Magnuson J."/>
            <person name="Maillard F."/>
            <person name="Morin E."/>
            <person name="Murat C."/>
            <person name="Nolan M."/>
            <person name="Ohm R."/>
            <person name="Pangilinan J."/>
            <person name="Pereira M."/>
            <person name="Perotto S."/>
            <person name="Peter M."/>
            <person name="Riley R."/>
            <person name="Sitrit Y."/>
            <person name="Stielow B."/>
            <person name="Szollosi G."/>
            <person name="Zifcakova L."/>
            <person name="Stursova M."/>
            <person name="Spatafora J.W."/>
            <person name="Tedersoo L."/>
            <person name="Vaario L.-M."/>
            <person name="Yamada A."/>
            <person name="Yan M."/>
            <person name="Wang P."/>
            <person name="Xu J."/>
            <person name="Bruns T."/>
            <person name="Baldrian P."/>
            <person name="Vilgalys R."/>
            <person name="Henrissat B."/>
            <person name="Grigoriev I.V."/>
            <person name="Hibbett D."/>
            <person name="Nagy L.G."/>
            <person name="Martin F.M."/>
        </authorList>
    </citation>
    <scope>NUCLEOTIDE SEQUENCE</scope>
    <source>
        <strain evidence="2">UH-Tt-Lm1</strain>
    </source>
</reference>
<dbReference type="PROSITE" id="PS50011">
    <property type="entry name" value="PROTEIN_KINASE_DOM"/>
    <property type="match status" value="1"/>
</dbReference>
<name>A0A9P6HER0_9AGAM</name>
<dbReference type="GO" id="GO:0004674">
    <property type="term" value="F:protein serine/threonine kinase activity"/>
    <property type="evidence" value="ECO:0007669"/>
    <property type="project" value="TreeGrafter"/>
</dbReference>
<dbReference type="Pfam" id="PF07714">
    <property type="entry name" value="PK_Tyr_Ser-Thr"/>
    <property type="match status" value="1"/>
</dbReference>
<protein>
    <recommendedName>
        <fullName evidence="1">Protein kinase domain-containing protein</fullName>
    </recommendedName>
</protein>
<comment type="caution">
    <text evidence="2">The sequence shown here is derived from an EMBL/GenBank/DDBJ whole genome shotgun (WGS) entry which is preliminary data.</text>
</comment>
<dbReference type="InterPro" id="IPR000719">
    <property type="entry name" value="Prot_kinase_dom"/>
</dbReference>
<dbReference type="InterPro" id="IPR001245">
    <property type="entry name" value="Ser-Thr/Tyr_kinase_cat_dom"/>
</dbReference>